<keyword evidence="4" id="KW-1133">Transmembrane helix</keyword>
<dbReference type="OrthoDB" id="9806939at2"/>
<keyword evidence="4" id="KW-0812">Transmembrane</keyword>
<organism evidence="7 8">
    <name type="scientific">Ruegeria profundi</name>
    <dbReference type="NCBI Taxonomy" id="1685378"/>
    <lineage>
        <taxon>Bacteria</taxon>
        <taxon>Pseudomonadati</taxon>
        <taxon>Pseudomonadota</taxon>
        <taxon>Alphaproteobacteria</taxon>
        <taxon>Rhodobacterales</taxon>
        <taxon>Roseobacteraceae</taxon>
        <taxon>Ruegeria</taxon>
    </lineage>
</organism>
<name>A0A0X3U345_9RHOB</name>
<dbReference type="InterPro" id="IPR050465">
    <property type="entry name" value="UPF0194_transport"/>
</dbReference>
<dbReference type="Proteomes" id="UP000053690">
    <property type="component" value="Unassembled WGS sequence"/>
</dbReference>
<keyword evidence="2 3" id="KW-0175">Coiled coil</keyword>
<keyword evidence="4" id="KW-0472">Membrane</keyword>
<feature type="transmembrane region" description="Helical" evidence="4">
    <location>
        <begin position="358"/>
        <end position="379"/>
    </location>
</feature>
<dbReference type="PANTHER" id="PTHR32347:SF23">
    <property type="entry name" value="BLL5650 PROTEIN"/>
    <property type="match status" value="1"/>
</dbReference>
<dbReference type="PANTHER" id="PTHR32347">
    <property type="entry name" value="EFFLUX SYSTEM COMPONENT YKNX-RELATED"/>
    <property type="match status" value="1"/>
</dbReference>
<feature type="transmembrane region" description="Helical" evidence="4">
    <location>
        <begin position="589"/>
        <end position="610"/>
    </location>
</feature>
<dbReference type="RefSeq" id="WP_068334984.1">
    <property type="nucleotide sequence ID" value="NZ_LQBP01000003.1"/>
</dbReference>
<dbReference type="Gene3D" id="2.40.30.170">
    <property type="match status" value="1"/>
</dbReference>
<feature type="domain" description="YbhG-like alpha-helical hairpin" evidence="5">
    <location>
        <begin position="662"/>
        <end position="783"/>
    </location>
</feature>
<feature type="transmembrane region" description="Helical" evidence="4">
    <location>
        <begin position="288"/>
        <end position="308"/>
    </location>
</feature>
<evidence type="ECO:0000313" key="8">
    <source>
        <dbReference type="Proteomes" id="UP000053690"/>
    </source>
</evidence>
<feature type="transmembrane region" description="Helical" evidence="4">
    <location>
        <begin position="391"/>
        <end position="410"/>
    </location>
</feature>
<evidence type="ECO:0000259" key="5">
    <source>
        <dbReference type="Pfam" id="PF25881"/>
    </source>
</evidence>
<feature type="transmembrane region" description="Helical" evidence="4">
    <location>
        <begin position="482"/>
        <end position="505"/>
    </location>
</feature>
<evidence type="ECO:0000313" key="7">
    <source>
        <dbReference type="EMBL" id="KUJ80070.1"/>
    </source>
</evidence>
<keyword evidence="8" id="KW-1185">Reference proteome</keyword>
<feature type="transmembrane region" description="Helical" evidence="4">
    <location>
        <begin position="328"/>
        <end position="346"/>
    </location>
</feature>
<dbReference type="Pfam" id="PF25881">
    <property type="entry name" value="HH_YBHG"/>
    <property type="match status" value="1"/>
</dbReference>
<evidence type="ECO:0000256" key="1">
    <source>
        <dbReference type="ARBA" id="ARBA00004196"/>
    </source>
</evidence>
<dbReference type="Pfam" id="PF25954">
    <property type="entry name" value="Beta-barrel_RND_2"/>
    <property type="match status" value="1"/>
</dbReference>
<comment type="caution">
    <text evidence="7">The sequence shown here is derived from an EMBL/GenBank/DDBJ whole genome shotgun (WGS) entry which is preliminary data.</text>
</comment>
<evidence type="ECO:0000259" key="6">
    <source>
        <dbReference type="Pfam" id="PF25954"/>
    </source>
</evidence>
<evidence type="ECO:0000256" key="2">
    <source>
        <dbReference type="ARBA" id="ARBA00023054"/>
    </source>
</evidence>
<dbReference type="STRING" id="1685378.AVO44_07860"/>
<feature type="transmembrane region" description="Helical" evidence="4">
    <location>
        <begin position="252"/>
        <end position="276"/>
    </location>
</feature>
<feature type="transmembrane region" description="Helical" evidence="4">
    <location>
        <begin position="454"/>
        <end position="476"/>
    </location>
</feature>
<dbReference type="InterPro" id="IPR059052">
    <property type="entry name" value="HH_YbhG-like"/>
</dbReference>
<evidence type="ECO:0000256" key="4">
    <source>
        <dbReference type="SAM" id="Phobius"/>
    </source>
</evidence>
<dbReference type="Gene3D" id="1.10.287.470">
    <property type="entry name" value="Helix hairpin bin"/>
    <property type="match status" value="1"/>
</dbReference>
<dbReference type="EMBL" id="LQBP01000003">
    <property type="protein sequence ID" value="KUJ80070.1"/>
    <property type="molecule type" value="Genomic_DNA"/>
</dbReference>
<accession>A0A0X3U345</accession>
<feature type="domain" description="CusB-like beta-barrel" evidence="6">
    <location>
        <begin position="827"/>
        <end position="902"/>
    </location>
</feature>
<feature type="coiled-coil region" evidence="3">
    <location>
        <begin position="665"/>
        <end position="775"/>
    </location>
</feature>
<protein>
    <submittedName>
        <fullName evidence="7">Uncharacterized protein</fullName>
    </submittedName>
</protein>
<dbReference type="GO" id="GO:0030313">
    <property type="term" value="C:cell envelope"/>
    <property type="evidence" value="ECO:0007669"/>
    <property type="project" value="UniProtKB-SubCell"/>
</dbReference>
<dbReference type="SUPFAM" id="SSF111369">
    <property type="entry name" value="HlyD-like secretion proteins"/>
    <property type="match status" value="2"/>
</dbReference>
<dbReference type="AlphaFoldDB" id="A0A0X3U345"/>
<gene>
    <name evidence="7" type="ORF">AVO44_07860</name>
</gene>
<comment type="subcellular location">
    <subcellularLocation>
        <location evidence="1">Cell envelope</location>
    </subcellularLocation>
</comment>
<reference evidence="8" key="1">
    <citation type="submission" date="2015-12" db="EMBL/GenBank/DDBJ databases">
        <authorList>
            <person name="Zhang G."/>
            <person name="Stingl U."/>
        </authorList>
    </citation>
    <scope>NUCLEOTIDE SEQUENCE [LARGE SCALE GENOMIC DNA]</scope>
    <source>
        <strain evidence="8">ZGT108</strain>
    </source>
</reference>
<dbReference type="InterPro" id="IPR058792">
    <property type="entry name" value="Beta-barrel_RND_2"/>
</dbReference>
<sequence length="927" mass="102603">MTTIDTTVNKHPDGSRRYHLGKNALVSLISDAGSDGVVAFVKNTETGALYRMGEEEFLLLNGLTKGFSHEGLATALSSHFRIVVNASTVAQFAEQMVQNGILVAVLDSGMKPPLHLAQSMKVAAEDSIEDSDLAASDWTLDEEDGSLGATVQPDNFQDENIFSDDTDFDWDDDDGFEDRIFGDEDLVGVEDIPAEPQISREGTSSKRYAIANDAVTERQQSFERAKKEQPKIKDMDIVLFDPTGLLRFLNRFFGFAASILAGITVPLGIFAIVAIFHRLDEVLDTIYASRRVIGIVGILAISMLSVSLVSRLVIGAVLQRNGSDVKRFGINFLFFLIPRFAIDMIGVSKLDRHGKIQVYASALRTRFLIFALCTLIWAFTRQSGSSLSQVAAIIGQFGLLSFLISGFPLINGEGYRLMCVCFSQPMLRERSMAYLFGVRRKNFGPETPGERWTFILYGIGSLLTSAFLVTLVAAYVSTMLEARFGGTGVIVFLSLIALILAWFVVTRGRSKRIRQQVTAEMVEEKKAEAIAFKRVGRGQNLPVPIPAGLEPERVQNQLPAKVPSRRITLYRPLPDVYGTKAKNNRRGIWLRRIVVLSLVLGAIYVAFLPYNYQSGGDFVILADDRVKVVARVPNELTAVMVEEGDIVESGDILALQDSVREEHALAVTRAELAKARAQLERLELGATEEEIQVAIEQIERIRSELPFLEAEADRAQKLLERGAIPTSQAERTISNFNVAKAELRSAEANLNRVAAEAEASEIAMVQADVNRLQSELAFNETKLGYTKIVAPVAGRVVFQSEEPVPGQFLETGDLLMEIEDHTVARAEIKVPEADVSLIEVGEKVRLKAWAMPDEEREGVVSAIAPVAETEEFGQVVRIKTFMSNENGLFRPGMTGYAKIDGEEMRVWEAYSRLLVRFFLIEIWGWIP</sequence>
<dbReference type="Gene3D" id="2.40.50.100">
    <property type="match status" value="1"/>
</dbReference>
<evidence type="ECO:0000256" key="3">
    <source>
        <dbReference type="SAM" id="Coils"/>
    </source>
</evidence>
<proteinExistence type="predicted"/>